<dbReference type="Proteomes" id="UP001597267">
    <property type="component" value="Unassembled WGS sequence"/>
</dbReference>
<dbReference type="SUPFAM" id="SSF64307">
    <property type="entry name" value="SirA-like"/>
    <property type="match status" value="1"/>
</dbReference>
<dbReference type="Pfam" id="PF02635">
    <property type="entry name" value="DsrE"/>
    <property type="match status" value="1"/>
</dbReference>
<dbReference type="InterPro" id="IPR003787">
    <property type="entry name" value="Sulphur_relay_DsrE/F-like"/>
</dbReference>
<dbReference type="NCBIfam" id="TIGR03527">
    <property type="entry name" value="selenium_YedF"/>
    <property type="match status" value="1"/>
</dbReference>
<name>A0ABW4J3A2_9LACO</name>
<dbReference type="RefSeq" id="WP_125712604.1">
    <property type="nucleotide sequence ID" value="NZ_JBHTOP010000002.1"/>
</dbReference>
<dbReference type="InterPro" id="IPR027396">
    <property type="entry name" value="DsrEFH-like"/>
</dbReference>
<protein>
    <submittedName>
        <fullName evidence="2">Sulfurtransferase-like selenium metabolism protein YedF</fullName>
    </submittedName>
</protein>
<evidence type="ECO:0000259" key="1">
    <source>
        <dbReference type="Pfam" id="PF01206"/>
    </source>
</evidence>
<dbReference type="InterPro" id="IPR036868">
    <property type="entry name" value="TusA-like_sf"/>
</dbReference>
<dbReference type="Gene3D" id="3.30.110.40">
    <property type="entry name" value="TusA-like domain"/>
    <property type="match status" value="1"/>
</dbReference>
<dbReference type="Pfam" id="PF01206">
    <property type="entry name" value="TusA"/>
    <property type="match status" value="1"/>
</dbReference>
<feature type="domain" description="UPF0033" evidence="1">
    <location>
        <begin position="5"/>
        <end position="72"/>
    </location>
</feature>
<dbReference type="SUPFAM" id="SSF75169">
    <property type="entry name" value="DsrEFH-like"/>
    <property type="match status" value="1"/>
</dbReference>
<organism evidence="2 3">
    <name type="scientific">Agrilactobacillus yilanensis</name>
    <dbReference type="NCBI Taxonomy" id="2485997"/>
    <lineage>
        <taxon>Bacteria</taxon>
        <taxon>Bacillati</taxon>
        <taxon>Bacillota</taxon>
        <taxon>Bacilli</taxon>
        <taxon>Lactobacillales</taxon>
        <taxon>Lactobacillaceae</taxon>
        <taxon>Agrilactobacillus</taxon>
    </lineage>
</organism>
<dbReference type="EMBL" id="JBHTOP010000002">
    <property type="protein sequence ID" value="MFD1670846.1"/>
    <property type="molecule type" value="Genomic_DNA"/>
</dbReference>
<reference evidence="3" key="1">
    <citation type="journal article" date="2019" name="Int. J. Syst. Evol. Microbiol.">
        <title>The Global Catalogue of Microorganisms (GCM) 10K type strain sequencing project: providing services to taxonomists for standard genome sequencing and annotation.</title>
        <authorList>
            <consortium name="The Broad Institute Genomics Platform"/>
            <consortium name="The Broad Institute Genome Sequencing Center for Infectious Disease"/>
            <person name="Wu L."/>
            <person name="Ma J."/>
        </authorList>
    </citation>
    <scope>NUCLEOTIDE SEQUENCE [LARGE SCALE GENOMIC DNA]</scope>
    <source>
        <strain evidence="3">CCM 8896</strain>
    </source>
</reference>
<evidence type="ECO:0000313" key="3">
    <source>
        <dbReference type="Proteomes" id="UP001597267"/>
    </source>
</evidence>
<accession>A0ABW4J3A2</accession>
<comment type="caution">
    <text evidence="2">The sequence shown here is derived from an EMBL/GenBank/DDBJ whole genome shotgun (WGS) entry which is preliminary data.</text>
</comment>
<dbReference type="InterPro" id="IPR001455">
    <property type="entry name" value="TusA-like"/>
</dbReference>
<gene>
    <name evidence="2" type="primary">yedF</name>
    <name evidence="2" type="ORF">ACFQ5M_01910</name>
</gene>
<keyword evidence="3" id="KW-1185">Reference proteome</keyword>
<proteinExistence type="predicted"/>
<dbReference type="InterPro" id="IPR019870">
    <property type="entry name" value="Se_metab_YedF"/>
</dbReference>
<evidence type="ECO:0000313" key="2">
    <source>
        <dbReference type="EMBL" id="MFD1670846.1"/>
    </source>
</evidence>
<sequence>MKTIHIDALGKPCPLPVIETKKAIQKLPAEGGDIIVLVDNEVAIKNITKMANGNGYTVDSKTEGDGFAVTVTVTPQATAEKPKTGAVICFSRNVMGEGDDTLGKNLMKTYIYSLTEITTPPEQLFFYNGGAFLTNKDSDVLEDLKTLEAKGTQISTCGACLDFYEIKDQLAIGDITNMFTITEVMNQAEKTIIL</sequence>